<dbReference type="EMBL" id="BARW01013166">
    <property type="protein sequence ID" value="GAI76893.1"/>
    <property type="molecule type" value="Genomic_DNA"/>
</dbReference>
<dbReference type="AlphaFoldDB" id="X1R8K2"/>
<protein>
    <submittedName>
        <fullName evidence="1">Uncharacterized protein</fullName>
    </submittedName>
</protein>
<accession>X1R8K2</accession>
<sequence length="64" mass="7146">MTRIYLNGMGGVWDDLVDSAKAFMKVNDGITVDEVKQHFSQIEPEVIDVLIAQLQRQGDIKLVG</sequence>
<gene>
    <name evidence="1" type="ORF">S12H4_24323</name>
</gene>
<evidence type="ECO:0000313" key="1">
    <source>
        <dbReference type="EMBL" id="GAI76893.1"/>
    </source>
</evidence>
<comment type="caution">
    <text evidence="1">The sequence shown here is derived from an EMBL/GenBank/DDBJ whole genome shotgun (WGS) entry which is preliminary data.</text>
</comment>
<proteinExistence type="predicted"/>
<organism evidence="1">
    <name type="scientific">marine sediment metagenome</name>
    <dbReference type="NCBI Taxonomy" id="412755"/>
    <lineage>
        <taxon>unclassified sequences</taxon>
        <taxon>metagenomes</taxon>
        <taxon>ecological metagenomes</taxon>
    </lineage>
</organism>
<name>X1R8K2_9ZZZZ</name>
<reference evidence="1" key="1">
    <citation type="journal article" date="2014" name="Front. Microbiol.">
        <title>High frequency of phylogenetically diverse reductive dehalogenase-homologous genes in deep subseafloor sedimentary metagenomes.</title>
        <authorList>
            <person name="Kawai M."/>
            <person name="Futagami T."/>
            <person name="Toyoda A."/>
            <person name="Takaki Y."/>
            <person name="Nishi S."/>
            <person name="Hori S."/>
            <person name="Arai W."/>
            <person name="Tsubouchi T."/>
            <person name="Morono Y."/>
            <person name="Uchiyama I."/>
            <person name="Ito T."/>
            <person name="Fujiyama A."/>
            <person name="Inagaki F."/>
            <person name="Takami H."/>
        </authorList>
    </citation>
    <scope>NUCLEOTIDE SEQUENCE</scope>
    <source>
        <strain evidence="1">Expedition CK06-06</strain>
    </source>
</reference>